<accession>A0A9D2AC26</accession>
<protein>
    <submittedName>
        <fullName evidence="3">CoA transferase subunit A</fullName>
    </submittedName>
</protein>
<dbReference type="AlphaFoldDB" id="A0A9D2AC26"/>
<dbReference type="PANTHER" id="PTHR13707:SF60">
    <property type="entry name" value="ACETATE COA-TRANSFERASE SUBUNIT ALPHA"/>
    <property type="match status" value="1"/>
</dbReference>
<sequence length="217" mass="22833">MKKFISIEEAVAMVKDGMTVMIGGFLANGSPNAIVDKLAKSGVKDLTLIVNDTAYPDRGCGQLIANKQVKKVIVSHIGTNPCTSEQMNSGELEIEFCPQGTLAERIRSGGAGLGGVLTPTGIGTLVAEGKEIIRVDGKDYLLEKPLHADMALIGASVGDKSGNLVYKGTTQNFNPLMATAADVVIAEVQRVVEIGEIAPEAVHTPGIFVDYMVETTC</sequence>
<dbReference type="PANTHER" id="PTHR13707">
    <property type="entry name" value="KETOACID-COENZYME A TRANSFERASE"/>
    <property type="match status" value="1"/>
</dbReference>
<organism evidence="3 4">
    <name type="scientific">Candidatus Odoribacter faecigallinarum</name>
    <dbReference type="NCBI Taxonomy" id="2838706"/>
    <lineage>
        <taxon>Bacteria</taxon>
        <taxon>Pseudomonadati</taxon>
        <taxon>Bacteroidota</taxon>
        <taxon>Bacteroidia</taxon>
        <taxon>Bacteroidales</taxon>
        <taxon>Odoribacteraceae</taxon>
        <taxon>Odoribacter</taxon>
    </lineage>
</organism>
<evidence type="ECO:0000256" key="1">
    <source>
        <dbReference type="ARBA" id="ARBA00005612"/>
    </source>
</evidence>
<keyword evidence="2 3" id="KW-0808">Transferase</keyword>
<dbReference type="PROSITE" id="PS01273">
    <property type="entry name" value="COA_TRANSF_1"/>
    <property type="match status" value="1"/>
</dbReference>
<dbReference type="Gene3D" id="3.40.1080.10">
    <property type="entry name" value="Glutaconate Coenzyme A-transferase"/>
    <property type="match status" value="1"/>
</dbReference>
<evidence type="ECO:0000256" key="2">
    <source>
        <dbReference type="ARBA" id="ARBA00022679"/>
    </source>
</evidence>
<dbReference type="SMART" id="SM00882">
    <property type="entry name" value="CoA_trans"/>
    <property type="match status" value="1"/>
</dbReference>
<comment type="similarity">
    <text evidence="1">Belongs to the 3-oxoacid CoA-transferase subunit A family.</text>
</comment>
<reference evidence="3" key="2">
    <citation type="submission" date="2021-04" db="EMBL/GenBank/DDBJ databases">
        <authorList>
            <person name="Gilroy R."/>
        </authorList>
    </citation>
    <scope>NUCLEOTIDE SEQUENCE</scope>
    <source>
        <strain evidence="3">23274</strain>
    </source>
</reference>
<dbReference type="Proteomes" id="UP000824202">
    <property type="component" value="Unassembled WGS sequence"/>
</dbReference>
<evidence type="ECO:0000313" key="3">
    <source>
        <dbReference type="EMBL" id="HIX04209.1"/>
    </source>
</evidence>
<dbReference type="InterPro" id="IPR004163">
    <property type="entry name" value="CoA_transf_BS"/>
</dbReference>
<dbReference type="InterPro" id="IPR012792">
    <property type="entry name" value="3-oxoacid_CoA-transf_A"/>
</dbReference>
<dbReference type="NCBIfam" id="TIGR02429">
    <property type="entry name" value="pcaI_scoA_fam"/>
    <property type="match status" value="1"/>
</dbReference>
<comment type="caution">
    <text evidence="3">The sequence shown here is derived from an EMBL/GenBank/DDBJ whole genome shotgun (WGS) entry which is preliminary data.</text>
</comment>
<dbReference type="InterPro" id="IPR037171">
    <property type="entry name" value="NagB/RpiA_transferase-like"/>
</dbReference>
<name>A0A9D2AC26_9BACT</name>
<gene>
    <name evidence="3" type="ORF">H9863_08890</name>
</gene>
<reference evidence="3" key="1">
    <citation type="journal article" date="2021" name="PeerJ">
        <title>Extensive microbial diversity within the chicken gut microbiome revealed by metagenomics and culture.</title>
        <authorList>
            <person name="Gilroy R."/>
            <person name="Ravi A."/>
            <person name="Getino M."/>
            <person name="Pursley I."/>
            <person name="Horton D.L."/>
            <person name="Alikhan N.F."/>
            <person name="Baker D."/>
            <person name="Gharbi K."/>
            <person name="Hall N."/>
            <person name="Watson M."/>
            <person name="Adriaenssens E.M."/>
            <person name="Foster-Nyarko E."/>
            <person name="Jarju S."/>
            <person name="Secka A."/>
            <person name="Antonio M."/>
            <person name="Oren A."/>
            <person name="Chaudhuri R.R."/>
            <person name="La Ragione R."/>
            <person name="Hildebrand F."/>
            <person name="Pallen M.J."/>
        </authorList>
    </citation>
    <scope>NUCLEOTIDE SEQUENCE</scope>
    <source>
        <strain evidence="3">23274</strain>
    </source>
</reference>
<dbReference type="GO" id="GO:0008410">
    <property type="term" value="F:CoA-transferase activity"/>
    <property type="evidence" value="ECO:0007669"/>
    <property type="project" value="InterPro"/>
</dbReference>
<dbReference type="EMBL" id="DXFT01000173">
    <property type="protein sequence ID" value="HIX04209.1"/>
    <property type="molecule type" value="Genomic_DNA"/>
</dbReference>
<evidence type="ECO:0000313" key="4">
    <source>
        <dbReference type="Proteomes" id="UP000824202"/>
    </source>
</evidence>
<proteinExistence type="inferred from homology"/>
<dbReference type="InterPro" id="IPR004165">
    <property type="entry name" value="CoA_trans_fam_I"/>
</dbReference>
<dbReference type="SUPFAM" id="SSF100950">
    <property type="entry name" value="NagB/RpiA/CoA transferase-like"/>
    <property type="match status" value="1"/>
</dbReference>
<dbReference type="Pfam" id="PF01144">
    <property type="entry name" value="CoA_trans"/>
    <property type="match status" value="1"/>
</dbReference>